<dbReference type="RefSeq" id="XP_068361693.1">
    <property type="nucleotide sequence ID" value="XM_068502842.1"/>
</dbReference>
<proteinExistence type="predicted"/>
<evidence type="ECO:0000313" key="2">
    <source>
        <dbReference type="Proteomes" id="UP000179807"/>
    </source>
</evidence>
<comment type="caution">
    <text evidence="1">The sequence shown here is derived from an EMBL/GenBank/DDBJ whole genome shotgun (WGS) entry which is preliminary data.</text>
</comment>
<reference evidence="1" key="1">
    <citation type="submission" date="2016-10" db="EMBL/GenBank/DDBJ databases">
        <authorList>
            <person name="Benchimol M."/>
            <person name="Almeida L.G."/>
            <person name="Vasconcelos A.T."/>
            <person name="Perreira-Neves A."/>
            <person name="Rosa I.A."/>
            <person name="Tasca T."/>
            <person name="Bogo M.R."/>
            <person name="de Souza W."/>
        </authorList>
    </citation>
    <scope>NUCLEOTIDE SEQUENCE [LARGE SCALE GENOMIC DNA]</scope>
    <source>
        <strain evidence="1">K</strain>
    </source>
</reference>
<dbReference type="GeneID" id="94837546"/>
<dbReference type="EMBL" id="MLAK01000664">
    <property type="protein sequence ID" value="OHT08557.1"/>
    <property type="molecule type" value="Genomic_DNA"/>
</dbReference>
<keyword evidence="2" id="KW-1185">Reference proteome</keyword>
<sequence>MLTLFLTFVFCDDLQTKIQKLSLPTWSKGYQDISNTSEITKEEIEKAYQTFSYPLNPNSHVIISSRFSTIEEQFNHFIFGAAIAYALNRSIKLEMRNYPLTKKQPEFLLKFKEIKPKLYETDNFFRLRVAREIFCKNETYFLTDSPSIPILIRNYDDITTLYGNHFIGSRLRSLFGMHAVYFLAHHFFEINPPQKSSSNDNQKYIIGIEARVFDHVHRMKTMKDPKSVGKNFTNVINNHVIDKKSRFVLFTNNHDTSKILRKSLTNVQECKNPHECFSELVNANVFIGTYRSKYAQIINMARGVPGLLVNTNTGDVINMSNSQAGVLQPYLQDVEDAEYTVNEKLRGCLDNIEELREILEIFVL</sequence>
<gene>
    <name evidence="1" type="ORF">TRFO_22900</name>
</gene>
<organism evidence="1 2">
    <name type="scientific">Tritrichomonas foetus</name>
    <dbReference type="NCBI Taxonomy" id="1144522"/>
    <lineage>
        <taxon>Eukaryota</taxon>
        <taxon>Metamonada</taxon>
        <taxon>Parabasalia</taxon>
        <taxon>Tritrichomonadida</taxon>
        <taxon>Tritrichomonadidae</taxon>
        <taxon>Tritrichomonas</taxon>
    </lineage>
</organism>
<protein>
    <submittedName>
        <fullName evidence="1">Uncharacterized protein</fullName>
    </submittedName>
</protein>
<dbReference type="Proteomes" id="UP000179807">
    <property type="component" value="Unassembled WGS sequence"/>
</dbReference>
<evidence type="ECO:0000313" key="1">
    <source>
        <dbReference type="EMBL" id="OHT08557.1"/>
    </source>
</evidence>
<dbReference type="AlphaFoldDB" id="A0A1J4KGV1"/>
<name>A0A1J4KGV1_9EUKA</name>
<dbReference type="VEuPathDB" id="TrichDB:TRFO_22900"/>
<accession>A0A1J4KGV1</accession>